<dbReference type="PANTHER" id="PTHR48153:SF4">
    <property type="entry name" value="UBIQUITIN CARBOXYL-TERMINAL HYDROLASE MUG105"/>
    <property type="match status" value="1"/>
</dbReference>
<dbReference type="InterPro" id="IPR038765">
    <property type="entry name" value="Papain-like_cys_pep_sf"/>
</dbReference>
<evidence type="ECO:0000256" key="2">
    <source>
        <dbReference type="ARBA" id="ARBA00004123"/>
    </source>
</evidence>
<dbReference type="InterPro" id="IPR013087">
    <property type="entry name" value="Znf_C2H2_type"/>
</dbReference>
<evidence type="ECO:0000256" key="3">
    <source>
        <dbReference type="ARBA" id="ARBA00004496"/>
    </source>
</evidence>
<dbReference type="GO" id="GO:0004843">
    <property type="term" value="F:cysteine-type deubiquitinase activity"/>
    <property type="evidence" value="ECO:0007669"/>
    <property type="project" value="UniProtKB-EC"/>
</dbReference>
<evidence type="ECO:0000256" key="1">
    <source>
        <dbReference type="ARBA" id="ARBA00000707"/>
    </source>
</evidence>
<dbReference type="AlphaFoldDB" id="A0A7L3RKQ5"/>
<comment type="similarity">
    <text evidence="4">Belongs to the peptidase C78 family. ZUFSP subfamily.</text>
</comment>
<evidence type="ECO:0000256" key="18">
    <source>
        <dbReference type="ARBA" id="ARBA00045669"/>
    </source>
</evidence>
<dbReference type="FunFam" id="3.90.70.130:FF:000002">
    <property type="entry name" value="Zinc finger containing ubiquitin peptidase 1"/>
    <property type="match status" value="1"/>
</dbReference>
<evidence type="ECO:0000256" key="17">
    <source>
        <dbReference type="ARBA" id="ARBA00031481"/>
    </source>
</evidence>
<feature type="non-terminal residue" evidence="20">
    <location>
        <position position="378"/>
    </location>
</feature>
<dbReference type="Pfam" id="PF07910">
    <property type="entry name" value="Peptidase_C78"/>
    <property type="match status" value="1"/>
</dbReference>
<evidence type="ECO:0000256" key="8">
    <source>
        <dbReference type="ARBA" id="ARBA00022490"/>
    </source>
</evidence>
<keyword evidence="8" id="KW-0963">Cytoplasm</keyword>
<comment type="subcellular location">
    <subcellularLocation>
        <location evidence="3">Cytoplasm</location>
    </subcellularLocation>
    <subcellularLocation>
        <location evidence="2">Nucleus</location>
    </subcellularLocation>
</comment>
<keyword evidence="15" id="KW-0539">Nucleus</keyword>
<dbReference type="EMBL" id="VZUD01000034">
    <property type="protein sequence ID" value="NXV14641.1"/>
    <property type="molecule type" value="Genomic_DNA"/>
</dbReference>
<dbReference type="PANTHER" id="PTHR48153">
    <property type="entry name" value="UFM1-SPECIFIC PROTEASE 2"/>
    <property type="match status" value="1"/>
</dbReference>
<evidence type="ECO:0000256" key="14">
    <source>
        <dbReference type="ARBA" id="ARBA00022990"/>
    </source>
</evidence>
<keyword evidence="11" id="KW-0863">Zinc-finger</keyword>
<comment type="function">
    <text evidence="18">Deubiquitinase with endodeubiquitinase activity that specifically interacts with and cleaves 'Lys-63'-linked long polyubiquitin chains. Shows only weak activity against 'Lys-11' and 'Lys-48'-linked chains. Plays an important role in genome stability pathways, functioning to prevent spontaneous DNA damage and also promote cellular survival in response to exogenous DNA damage. Modulates the ubiquitination status of replication protein A (RPA) complex proteins in response to replication stress.</text>
</comment>
<feature type="non-terminal residue" evidence="20">
    <location>
        <position position="1"/>
    </location>
</feature>
<dbReference type="PROSITE" id="PS00028">
    <property type="entry name" value="ZINC_FINGER_C2H2_1"/>
    <property type="match status" value="1"/>
</dbReference>
<organism evidence="20 21">
    <name type="scientific">Cepphus grylle</name>
    <name type="common">Black guillemot</name>
    <name type="synonym">Alca grylle</name>
    <dbReference type="NCBI Taxonomy" id="28697"/>
    <lineage>
        <taxon>Eukaryota</taxon>
        <taxon>Metazoa</taxon>
        <taxon>Chordata</taxon>
        <taxon>Craniata</taxon>
        <taxon>Vertebrata</taxon>
        <taxon>Euteleostomi</taxon>
        <taxon>Archelosauria</taxon>
        <taxon>Archosauria</taxon>
        <taxon>Dinosauria</taxon>
        <taxon>Saurischia</taxon>
        <taxon>Theropoda</taxon>
        <taxon>Coelurosauria</taxon>
        <taxon>Aves</taxon>
        <taxon>Neognathae</taxon>
        <taxon>Neoaves</taxon>
        <taxon>Charadriiformes</taxon>
        <taxon>Alcidae</taxon>
        <taxon>Cepphus</taxon>
    </lineage>
</organism>
<evidence type="ECO:0000256" key="9">
    <source>
        <dbReference type="ARBA" id="ARBA00022723"/>
    </source>
</evidence>
<evidence type="ECO:0000256" key="13">
    <source>
        <dbReference type="ARBA" id="ARBA00022833"/>
    </source>
</evidence>
<dbReference type="GO" id="GO:0071567">
    <property type="term" value="F:deUFMylase activity"/>
    <property type="evidence" value="ECO:0007669"/>
    <property type="project" value="UniProtKB-ARBA"/>
</dbReference>
<evidence type="ECO:0000313" key="20">
    <source>
        <dbReference type="EMBL" id="NXV14641.1"/>
    </source>
</evidence>
<evidence type="ECO:0000256" key="16">
    <source>
        <dbReference type="ARBA" id="ARBA00029662"/>
    </source>
</evidence>
<dbReference type="InterPro" id="IPR012462">
    <property type="entry name" value="UFSP1/2_DUB_cat"/>
</dbReference>
<evidence type="ECO:0000256" key="7">
    <source>
        <dbReference type="ARBA" id="ARBA00021993"/>
    </source>
</evidence>
<keyword evidence="12 20" id="KW-0378">Hydrolase</keyword>
<evidence type="ECO:0000256" key="10">
    <source>
        <dbReference type="ARBA" id="ARBA00022737"/>
    </source>
</evidence>
<comment type="subunit">
    <text evidence="5">Interacts with RPA1 and RPA2.</text>
</comment>
<evidence type="ECO:0000256" key="4">
    <source>
        <dbReference type="ARBA" id="ARBA00010469"/>
    </source>
</evidence>
<comment type="catalytic activity">
    <reaction evidence="1">
        <text>Thiol-dependent hydrolysis of ester, thioester, amide, peptide and isopeptide bonds formed by the C-terminal Gly of ubiquitin (a 76-residue protein attached to proteins as an intracellular targeting signal).</text>
        <dbReference type="EC" id="3.4.19.12"/>
    </reaction>
</comment>
<evidence type="ECO:0000313" key="21">
    <source>
        <dbReference type="Proteomes" id="UP000578766"/>
    </source>
</evidence>
<name>A0A7L3RKQ5_CEPGR</name>
<evidence type="ECO:0000256" key="15">
    <source>
        <dbReference type="ARBA" id="ARBA00023242"/>
    </source>
</evidence>
<evidence type="ECO:0000256" key="6">
    <source>
        <dbReference type="ARBA" id="ARBA00012759"/>
    </source>
</evidence>
<dbReference type="GO" id="GO:0005634">
    <property type="term" value="C:nucleus"/>
    <property type="evidence" value="ECO:0007669"/>
    <property type="project" value="UniProtKB-SubCell"/>
</dbReference>
<dbReference type="SUPFAM" id="SSF54001">
    <property type="entry name" value="Cysteine proteinases"/>
    <property type="match status" value="1"/>
</dbReference>
<evidence type="ECO:0000259" key="19">
    <source>
        <dbReference type="PROSITE" id="PS00028"/>
    </source>
</evidence>
<keyword evidence="21" id="KW-1185">Reference proteome</keyword>
<comment type="caution">
    <text evidence="20">The sequence shown here is derived from an EMBL/GenBank/DDBJ whole genome shotgun (WGS) entry which is preliminary data.</text>
</comment>
<keyword evidence="9" id="KW-0479">Metal-binding</keyword>
<feature type="domain" description="C2H2-type" evidence="19">
    <location>
        <begin position="11"/>
        <end position="31"/>
    </location>
</feature>
<protein>
    <recommendedName>
        <fullName evidence="7">Zinc finger-containing ubiquitin peptidase 1</fullName>
        <ecNumber evidence="6">3.4.19.12</ecNumber>
    </recommendedName>
    <alternativeName>
        <fullName evidence="17">Lys-63-specific deubiquitinase ZUFSP</fullName>
    </alternativeName>
    <alternativeName>
        <fullName evidence="16">Zinc finger with UFM1-specific peptidase domain protein</fullName>
    </alternativeName>
</protein>
<dbReference type="GO" id="GO:0005737">
    <property type="term" value="C:cytoplasm"/>
    <property type="evidence" value="ECO:0007669"/>
    <property type="project" value="UniProtKB-SubCell"/>
</dbReference>
<evidence type="ECO:0000256" key="12">
    <source>
        <dbReference type="ARBA" id="ARBA00022801"/>
    </source>
</evidence>
<reference evidence="20 21" key="1">
    <citation type="submission" date="2019-09" db="EMBL/GenBank/DDBJ databases">
        <title>Bird 10,000 Genomes (B10K) Project - Family phase.</title>
        <authorList>
            <person name="Zhang G."/>
        </authorList>
    </citation>
    <scope>NUCLEOTIDE SEQUENCE [LARGE SCALE GENOMIC DNA]</scope>
    <source>
        <strain evidence="20">OUT-0020</strain>
        <tissue evidence="20">Liver</tissue>
    </source>
</reference>
<gene>
    <name evidence="20" type="primary">Zufsp</name>
    <name evidence="20" type="ORF">CEPGRY_R07760</name>
</gene>
<proteinExistence type="inferred from homology"/>
<keyword evidence="13" id="KW-0862">Zinc</keyword>
<dbReference type="GO" id="GO:0008270">
    <property type="term" value="F:zinc ion binding"/>
    <property type="evidence" value="ECO:0007669"/>
    <property type="project" value="UniProtKB-KW"/>
</dbReference>
<keyword evidence="14" id="KW-0007">Acetylation</keyword>
<evidence type="ECO:0000256" key="5">
    <source>
        <dbReference type="ARBA" id="ARBA00011274"/>
    </source>
</evidence>
<dbReference type="Proteomes" id="UP000578766">
    <property type="component" value="Unassembled WGS sequence"/>
</dbReference>
<sequence>DIGNDEQLYECPMCSLTCTNIQILQEHVDLHLEEHSFSEGGNIRDLELAQWLQTEEDNRQRSEEEKREREEFKKLQVGKNPWDHRVQPSAPLYEVPYTISPNTTSKRLLMFVFIFGLLLGVIEALCKYYENENKDVRHVWLSTGVDHFHSSLGDRGWGCGYRNFQMLLSSLLQNSSYNDCLRDTMLIPSIPKIQSMIEDAWREGFDPHGASHFNNRLHGSKAWIGACEIYSLLTSLRIKCQIIDFHKPTGPTGTHPRLFEWVLRYYSTDNEGGAKVVCTSKPPIYLQHQGHSRTIVGIEEKKNKTLCLLLFDPGCPSQEMQKLLKQNSDGTSLRLLRKLVGSLKEKQYQIVAVDGVLSLEEKAARCHASRVLTSEKIP</sequence>
<evidence type="ECO:0000256" key="11">
    <source>
        <dbReference type="ARBA" id="ARBA00022771"/>
    </source>
</evidence>
<dbReference type="Gene3D" id="3.90.70.130">
    <property type="match status" value="1"/>
</dbReference>
<dbReference type="EC" id="3.4.19.12" evidence="6"/>
<accession>A0A7L3RKQ5</accession>
<keyword evidence="10" id="KW-0677">Repeat</keyword>